<keyword evidence="4 5" id="KW-0067">ATP-binding</keyword>
<keyword evidence="1" id="KW-0808">Transferase</keyword>
<feature type="transmembrane region" description="Helical" evidence="7">
    <location>
        <begin position="297"/>
        <end position="320"/>
    </location>
</feature>
<keyword evidence="2 5" id="KW-0547">Nucleotide-binding</keyword>
<reference evidence="9 10" key="1">
    <citation type="submission" date="2021-01" db="EMBL/GenBank/DDBJ databases">
        <title>Whole genome shotgun sequence of Actinoplanes deccanensis NBRC 13994.</title>
        <authorList>
            <person name="Komaki H."/>
            <person name="Tamura T."/>
        </authorList>
    </citation>
    <scope>NUCLEOTIDE SEQUENCE [LARGE SCALE GENOMIC DNA]</scope>
    <source>
        <strain evidence="9 10">NBRC 13994</strain>
    </source>
</reference>
<dbReference type="Gene3D" id="3.30.200.20">
    <property type="entry name" value="Phosphorylase Kinase, domain 1"/>
    <property type="match status" value="1"/>
</dbReference>
<dbReference type="PROSITE" id="PS50011">
    <property type="entry name" value="PROTEIN_KINASE_DOM"/>
    <property type="match status" value="1"/>
</dbReference>
<dbReference type="Proteomes" id="UP000609879">
    <property type="component" value="Unassembled WGS sequence"/>
</dbReference>
<dbReference type="InterPro" id="IPR017441">
    <property type="entry name" value="Protein_kinase_ATP_BS"/>
</dbReference>
<keyword evidence="7" id="KW-0472">Membrane</keyword>
<evidence type="ECO:0000256" key="1">
    <source>
        <dbReference type="ARBA" id="ARBA00022679"/>
    </source>
</evidence>
<evidence type="ECO:0000256" key="5">
    <source>
        <dbReference type="PROSITE-ProRule" id="PRU10141"/>
    </source>
</evidence>
<dbReference type="PANTHER" id="PTHR43289:SF34">
    <property type="entry name" value="SERINE_THREONINE-PROTEIN KINASE YBDM-RELATED"/>
    <property type="match status" value="1"/>
</dbReference>
<keyword evidence="7" id="KW-1133">Transmembrane helix</keyword>
<feature type="binding site" evidence="5">
    <location>
        <position position="45"/>
    </location>
    <ligand>
        <name>ATP</name>
        <dbReference type="ChEBI" id="CHEBI:30616"/>
    </ligand>
</feature>
<dbReference type="PROSITE" id="PS00107">
    <property type="entry name" value="PROTEIN_KINASE_ATP"/>
    <property type="match status" value="1"/>
</dbReference>
<dbReference type="CDD" id="cd14014">
    <property type="entry name" value="STKc_PknB_like"/>
    <property type="match status" value="1"/>
</dbReference>
<gene>
    <name evidence="9" type="ORF">Ade02nite_87590</name>
</gene>
<dbReference type="Pfam" id="PF00069">
    <property type="entry name" value="Pkinase"/>
    <property type="match status" value="1"/>
</dbReference>
<keyword evidence="3" id="KW-0418">Kinase</keyword>
<evidence type="ECO:0000256" key="3">
    <source>
        <dbReference type="ARBA" id="ARBA00022777"/>
    </source>
</evidence>
<evidence type="ECO:0000256" key="7">
    <source>
        <dbReference type="SAM" id="Phobius"/>
    </source>
</evidence>
<dbReference type="InterPro" id="IPR011009">
    <property type="entry name" value="Kinase-like_dom_sf"/>
</dbReference>
<dbReference type="PANTHER" id="PTHR43289">
    <property type="entry name" value="MITOGEN-ACTIVATED PROTEIN KINASE KINASE KINASE 20-RELATED"/>
    <property type="match status" value="1"/>
</dbReference>
<accession>A0ABQ3YJE9</accession>
<evidence type="ECO:0000259" key="8">
    <source>
        <dbReference type="PROSITE" id="PS50011"/>
    </source>
</evidence>
<sequence length="520" mass="54166">MQMKPLRPHDPRALGDYELLGLLGEGGMGAVHLAQDRAGRNVAIKIIRPEFAAQAEFRGRFRSEVNRARQVPPFCTAAVLDADPDHETPYLVVEYIDGPDLAERVTRDGPLTDGALYSVAVGVATALVAIHGAGVIHRDLKPRNVLLAPGFPKVIDFGIARALESTSEHTRTDQMVGTLSYMAPERLDGGAVTPAVDVFAWGVLVAYAATGRTPFAADTPTATAVRILTAEPDLTGLPDDLREVVGRALAKDPAGRPSAQDVLDALITGRPGATPPHLPPRLPARPAAPAPARRRALVGLIAAGAVAAGVVAAGALVPALTAGDGSEATPPPSGNPATPAEVHIADSLTSAGQWRDTRTGDYSCELGQDGLAVVTGPGNDGVTCPGPATVLAGNQSIKVHYDELSDDACALVRFRHTGRAGYELTACADEIAVAAYPPSGDVHTISSAQLNDKHAARRRLVIDIADDIATVRLDGEKLLTAVLDDPALAKGMTTLGLVQLADGDDGFVRFSDVDIRATRG</sequence>
<dbReference type="InterPro" id="IPR000719">
    <property type="entry name" value="Prot_kinase_dom"/>
</dbReference>
<keyword evidence="7" id="KW-0812">Transmembrane</keyword>
<evidence type="ECO:0000313" key="10">
    <source>
        <dbReference type="Proteomes" id="UP000609879"/>
    </source>
</evidence>
<protein>
    <recommendedName>
        <fullName evidence="8">Protein kinase domain-containing protein</fullName>
    </recommendedName>
</protein>
<dbReference type="InterPro" id="IPR008271">
    <property type="entry name" value="Ser/Thr_kinase_AS"/>
</dbReference>
<feature type="compositionally biased region" description="Pro residues" evidence="6">
    <location>
        <begin position="273"/>
        <end position="288"/>
    </location>
</feature>
<evidence type="ECO:0000313" key="9">
    <source>
        <dbReference type="EMBL" id="GID80118.1"/>
    </source>
</evidence>
<organism evidence="9 10">
    <name type="scientific">Paractinoplanes deccanensis</name>
    <dbReference type="NCBI Taxonomy" id="113561"/>
    <lineage>
        <taxon>Bacteria</taxon>
        <taxon>Bacillati</taxon>
        <taxon>Actinomycetota</taxon>
        <taxon>Actinomycetes</taxon>
        <taxon>Micromonosporales</taxon>
        <taxon>Micromonosporaceae</taxon>
        <taxon>Paractinoplanes</taxon>
    </lineage>
</organism>
<keyword evidence="10" id="KW-1185">Reference proteome</keyword>
<feature type="domain" description="Protein kinase" evidence="8">
    <location>
        <begin position="17"/>
        <end position="278"/>
    </location>
</feature>
<dbReference type="Gene3D" id="1.10.510.10">
    <property type="entry name" value="Transferase(Phosphotransferase) domain 1"/>
    <property type="match status" value="1"/>
</dbReference>
<dbReference type="PROSITE" id="PS00108">
    <property type="entry name" value="PROTEIN_KINASE_ST"/>
    <property type="match status" value="1"/>
</dbReference>
<feature type="region of interest" description="Disordered" evidence="6">
    <location>
        <begin position="267"/>
        <end position="288"/>
    </location>
</feature>
<comment type="caution">
    <text evidence="9">The sequence shown here is derived from an EMBL/GenBank/DDBJ whole genome shotgun (WGS) entry which is preliminary data.</text>
</comment>
<evidence type="ECO:0000256" key="2">
    <source>
        <dbReference type="ARBA" id="ARBA00022741"/>
    </source>
</evidence>
<name>A0ABQ3YJE9_9ACTN</name>
<proteinExistence type="predicted"/>
<dbReference type="SMART" id="SM00220">
    <property type="entry name" value="S_TKc"/>
    <property type="match status" value="1"/>
</dbReference>
<evidence type="ECO:0000256" key="4">
    <source>
        <dbReference type="ARBA" id="ARBA00022840"/>
    </source>
</evidence>
<dbReference type="EMBL" id="BOMI01000186">
    <property type="protein sequence ID" value="GID80118.1"/>
    <property type="molecule type" value="Genomic_DNA"/>
</dbReference>
<feature type="transmembrane region" description="Helical" evidence="7">
    <location>
        <begin position="115"/>
        <end position="136"/>
    </location>
</feature>
<evidence type="ECO:0000256" key="6">
    <source>
        <dbReference type="SAM" id="MobiDB-lite"/>
    </source>
</evidence>
<dbReference type="SUPFAM" id="SSF56112">
    <property type="entry name" value="Protein kinase-like (PK-like)"/>
    <property type="match status" value="1"/>
</dbReference>